<feature type="compositionally biased region" description="Polar residues" evidence="1">
    <location>
        <begin position="34"/>
        <end position="47"/>
    </location>
</feature>
<dbReference type="KEGG" id="bfo:118431912"/>
<evidence type="ECO:0000256" key="2">
    <source>
        <dbReference type="SAM" id="Phobius"/>
    </source>
</evidence>
<dbReference type="InterPro" id="IPR032675">
    <property type="entry name" value="LRR_dom_sf"/>
</dbReference>
<dbReference type="GeneID" id="118431912"/>
<feature type="region of interest" description="Disordered" evidence="1">
    <location>
        <begin position="68"/>
        <end position="88"/>
    </location>
</feature>
<feature type="region of interest" description="Disordered" evidence="1">
    <location>
        <begin position="33"/>
        <end position="54"/>
    </location>
</feature>
<dbReference type="InterPro" id="IPR001611">
    <property type="entry name" value="Leu-rich_rpt"/>
</dbReference>
<sequence length="739" mass="83198">MEVREAKLAENLKVKGGKTAKVPAKVETKPPLLENQSVRCTKSSVQPGPSCEDDDLERLYESRKTGVCPPAAVRPKESPPQPADVPCRPPDPLYVRRVGQRFWSTKRILDWQRQALIAMECTDAVLKPVREYGEECPLKNTENGEVGLKFAYKNGEKHRPYENDGEHLHYENDEKHGHDPEFLALQDAIQDATAQPFYEMDIPPTDEEQEQPFYKMDATAAKDKEEQEQPFYKMDVTAAKGKEEEEQPFYEMEAASADEKKEQQPFYDMKERQLGQPTSENVYADLDPEFVAAQDDVCRRHQTGQGRDEGTGDDTPRCSQNCREFFRSRPGRVLAVSVGVAIAVTVATLVAVVFNQHSRLRSHHNESMAVDLTTITNSTTFQIPTTSPAHLPVTSPSTSETTDWWTEWTLYIRDYFQQDSEKAAGLEQHYHDNEVVMALLEDRFFWPWVCRYWDVKTALPHTLSDAVRYCIIYWTSNKSHGFSAYNDFLTSMLNALKALPNMTNAHQNRDVSYISLSGTTLSDNDVVALGNLFPYLRGMYSLQLSICGLSAKAATSLARQLHLLHKLTDLRLNSNNIGDDGVEAISETFPHLKELRTLEISKNSITNEGGRAMAKTLVHLQELQRIDLTGNELALSLSSLANAFVNMTRLQNAYLWPVTCRTASFRMAAQQAHVLVQTLEGQVNNWRGVLLYGGSTGSGGSAQGLGTSWQRVEKELTAGVHISTNKRLKMSLQIKLLEK</sequence>
<feature type="transmembrane region" description="Helical" evidence="2">
    <location>
        <begin position="333"/>
        <end position="354"/>
    </location>
</feature>
<dbReference type="SUPFAM" id="SSF52047">
    <property type="entry name" value="RNI-like"/>
    <property type="match status" value="1"/>
</dbReference>
<dbReference type="OrthoDB" id="120976at2759"/>
<organism evidence="3 4">
    <name type="scientific">Branchiostoma floridae</name>
    <name type="common">Florida lancelet</name>
    <name type="synonym">Amphioxus</name>
    <dbReference type="NCBI Taxonomy" id="7739"/>
    <lineage>
        <taxon>Eukaryota</taxon>
        <taxon>Metazoa</taxon>
        <taxon>Chordata</taxon>
        <taxon>Cephalochordata</taxon>
        <taxon>Leptocardii</taxon>
        <taxon>Amphioxiformes</taxon>
        <taxon>Branchiostomatidae</taxon>
        <taxon>Branchiostoma</taxon>
    </lineage>
</organism>
<dbReference type="AlphaFoldDB" id="A0A9J7NAN8"/>
<dbReference type="PANTHER" id="PTHR24113:SF15">
    <property type="entry name" value="NACHT DOMAIN-CONTAINING PROTEIN"/>
    <property type="match status" value="1"/>
</dbReference>
<dbReference type="Gene3D" id="3.80.10.10">
    <property type="entry name" value="Ribonuclease Inhibitor"/>
    <property type="match status" value="1"/>
</dbReference>
<dbReference type="RefSeq" id="XP_035699242.1">
    <property type="nucleotide sequence ID" value="XM_035843349.1"/>
</dbReference>
<reference evidence="4" key="2">
    <citation type="submission" date="2025-08" db="UniProtKB">
        <authorList>
            <consortium name="RefSeq"/>
        </authorList>
    </citation>
    <scope>IDENTIFICATION</scope>
    <source>
        <strain evidence="4">S238N-H82</strain>
        <tissue evidence="4">Testes</tissue>
    </source>
</reference>
<dbReference type="SMART" id="SM00368">
    <property type="entry name" value="LRR_RI"/>
    <property type="match status" value="3"/>
</dbReference>
<reference evidence="3" key="1">
    <citation type="journal article" date="2020" name="Nat. Ecol. Evol.">
        <title>Deeply conserved synteny resolves early events in vertebrate evolution.</title>
        <authorList>
            <person name="Simakov O."/>
            <person name="Marletaz F."/>
            <person name="Yue J.X."/>
            <person name="O'Connell B."/>
            <person name="Jenkins J."/>
            <person name="Brandt A."/>
            <person name="Calef R."/>
            <person name="Tung C.H."/>
            <person name="Huang T.K."/>
            <person name="Schmutz J."/>
            <person name="Satoh N."/>
            <person name="Yu J.K."/>
            <person name="Putnam N.H."/>
            <person name="Green R.E."/>
            <person name="Rokhsar D.S."/>
        </authorList>
    </citation>
    <scope>NUCLEOTIDE SEQUENCE [LARGE SCALE GENOMIC DNA]</scope>
    <source>
        <strain evidence="3">S238N-H82</strain>
    </source>
</reference>
<dbReference type="PANTHER" id="PTHR24113">
    <property type="entry name" value="RAN GTPASE-ACTIVATING PROTEIN 1"/>
    <property type="match status" value="1"/>
</dbReference>
<dbReference type="Proteomes" id="UP000001554">
    <property type="component" value="Chromosome 2"/>
</dbReference>
<keyword evidence="2" id="KW-0812">Transmembrane</keyword>
<dbReference type="GO" id="GO:0005096">
    <property type="term" value="F:GTPase activator activity"/>
    <property type="evidence" value="ECO:0007669"/>
    <property type="project" value="InterPro"/>
</dbReference>
<keyword evidence="2" id="KW-0472">Membrane</keyword>
<dbReference type="Pfam" id="PF13516">
    <property type="entry name" value="LRR_6"/>
    <property type="match status" value="2"/>
</dbReference>
<gene>
    <name evidence="4" type="primary">LOC118431912</name>
</gene>
<keyword evidence="3" id="KW-1185">Reference proteome</keyword>
<proteinExistence type="predicted"/>
<protein>
    <submittedName>
        <fullName evidence="4">Uncharacterized protein LOC118431912</fullName>
    </submittedName>
</protein>
<evidence type="ECO:0000256" key="1">
    <source>
        <dbReference type="SAM" id="MobiDB-lite"/>
    </source>
</evidence>
<name>A0A9J7NAN8_BRAFL</name>
<keyword evidence="2" id="KW-1133">Transmembrane helix</keyword>
<dbReference type="InterPro" id="IPR027038">
    <property type="entry name" value="RanGap"/>
</dbReference>
<accession>A0A9J7NAN8</accession>
<feature type="compositionally biased region" description="Pro residues" evidence="1">
    <location>
        <begin position="78"/>
        <end position="88"/>
    </location>
</feature>
<evidence type="ECO:0000313" key="4">
    <source>
        <dbReference type="RefSeq" id="XP_035699242.1"/>
    </source>
</evidence>
<dbReference type="OMA" id="TDWWTEW"/>
<evidence type="ECO:0000313" key="3">
    <source>
        <dbReference type="Proteomes" id="UP000001554"/>
    </source>
</evidence>